<proteinExistence type="predicted"/>
<sequence>MSINGTLKIPTTSPDPEPEDDPSSSNKKKRKRPVNSDYVDVDVKSNDGVSVSAGLQMSSPKQQQQKAVSFAPQGLVPVWAIPANGVVPGGAFFVTAAAAAQPAAHVFAPLINISARPISSFVTNFATPVQLQLSKPQSATSPPSMAAPISTSYSPSSAATTATATATLRDFSLEIYDKKELQFMSRSSKH</sequence>
<dbReference type="EMBL" id="BTGU01000378">
    <property type="protein sequence ID" value="GMN66895.1"/>
    <property type="molecule type" value="Genomic_DNA"/>
</dbReference>
<evidence type="ECO:0000313" key="3">
    <source>
        <dbReference type="Proteomes" id="UP001187192"/>
    </source>
</evidence>
<comment type="caution">
    <text evidence="2">The sequence shown here is derived from an EMBL/GenBank/DDBJ whole genome shotgun (WGS) entry which is preliminary data.</text>
</comment>
<gene>
    <name evidence="2" type="ORF">TIFTF001_035960</name>
</gene>
<dbReference type="Proteomes" id="UP001187192">
    <property type="component" value="Unassembled WGS sequence"/>
</dbReference>
<organism evidence="2 3">
    <name type="scientific">Ficus carica</name>
    <name type="common">Common fig</name>
    <dbReference type="NCBI Taxonomy" id="3494"/>
    <lineage>
        <taxon>Eukaryota</taxon>
        <taxon>Viridiplantae</taxon>
        <taxon>Streptophyta</taxon>
        <taxon>Embryophyta</taxon>
        <taxon>Tracheophyta</taxon>
        <taxon>Spermatophyta</taxon>
        <taxon>Magnoliopsida</taxon>
        <taxon>eudicotyledons</taxon>
        <taxon>Gunneridae</taxon>
        <taxon>Pentapetalae</taxon>
        <taxon>rosids</taxon>
        <taxon>fabids</taxon>
        <taxon>Rosales</taxon>
        <taxon>Moraceae</taxon>
        <taxon>Ficeae</taxon>
        <taxon>Ficus</taxon>
    </lineage>
</organism>
<evidence type="ECO:0000313" key="2">
    <source>
        <dbReference type="EMBL" id="GMN66895.1"/>
    </source>
</evidence>
<dbReference type="AlphaFoldDB" id="A0AA88E5W2"/>
<accession>A0AA88E5W2</accession>
<name>A0AA88E5W2_FICCA</name>
<reference evidence="2" key="1">
    <citation type="submission" date="2023-07" db="EMBL/GenBank/DDBJ databases">
        <title>draft genome sequence of fig (Ficus carica).</title>
        <authorList>
            <person name="Takahashi T."/>
            <person name="Nishimura K."/>
        </authorList>
    </citation>
    <scope>NUCLEOTIDE SEQUENCE</scope>
</reference>
<feature type="region of interest" description="Disordered" evidence="1">
    <location>
        <begin position="1"/>
        <end position="45"/>
    </location>
</feature>
<evidence type="ECO:0000256" key="1">
    <source>
        <dbReference type="SAM" id="MobiDB-lite"/>
    </source>
</evidence>
<keyword evidence="3" id="KW-1185">Reference proteome</keyword>
<protein>
    <submittedName>
        <fullName evidence="2">Uncharacterized protein</fullName>
    </submittedName>
</protein>